<keyword evidence="2" id="KW-0028">Amino-acid biosynthesis</keyword>
<dbReference type="PANTHER" id="PTHR43475:SF1">
    <property type="entry name" value="METHYLTHIORIBOSE-1-PHOSPHATE ISOMERASE"/>
    <property type="match status" value="1"/>
</dbReference>
<dbReference type="InterPro" id="IPR011559">
    <property type="entry name" value="Initiation_fac_2B_a/b/d"/>
</dbReference>
<dbReference type="GO" id="GO:0019509">
    <property type="term" value="P:L-methionine salvage from methylthioadenosine"/>
    <property type="evidence" value="ECO:0007669"/>
    <property type="project" value="UniProtKB-UniRule"/>
</dbReference>
<evidence type="ECO:0000313" key="3">
    <source>
        <dbReference type="EMBL" id="HIK00124.1"/>
    </source>
</evidence>
<dbReference type="NCBIfam" id="TIGR00512">
    <property type="entry name" value="salvage_mtnA"/>
    <property type="match status" value="1"/>
</dbReference>
<feature type="binding site" evidence="2">
    <location>
        <begin position="55"/>
        <end position="57"/>
    </location>
    <ligand>
        <name>substrate</name>
    </ligand>
</feature>
<comment type="caution">
    <text evidence="3">The sequence shown here is derived from an EMBL/GenBank/DDBJ whole genome shotgun (WGS) entry which is preliminary data.</text>
</comment>
<feature type="binding site" evidence="2">
    <location>
        <begin position="254"/>
        <end position="255"/>
    </location>
    <ligand>
        <name>substrate</name>
    </ligand>
</feature>
<reference evidence="3 4" key="1">
    <citation type="journal article" name="Nat. Commun.">
        <title>Undinarchaeota illuminate DPANN phylogeny and the impact of gene transfer on archaeal evolution.</title>
        <authorList>
            <person name="Dombrowski N."/>
            <person name="Williams T.A."/>
            <person name="Sun J."/>
            <person name="Woodcroft B.J."/>
            <person name="Lee J.H."/>
            <person name="Minh B.Q."/>
            <person name="Rinke C."/>
            <person name="Spang A."/>
        </authorList>
    </citation>
    <scope>NUCLEOTIDE SEQUENCE [LARGE SCALE GENOMIC DNA]</scope>
    <source>
        <strain evidence="3">MAG_bin1129</strain>
    </source>
</reference>
<dbReference type="AlphaFoldDB" id="A0A832UZF2"/>
<evidence type="ECO:0000256" key="1">
    <source>
        <dbReference type="ARBA" id="ARBA00023235"/>
    </source>
</evidence>
<dbReference type="Gene3D" id="3.40.50.10470">
    <property type="entry name" value="Translation initiation factor eif-2b, domain 2"/>
    <property type="match status" value="1"/>
</dbReference>
<sequence>MKIRVGGKTKNYRTVWFENRSVKLIDQTKLPFKFSIYSAKTYKQTREAIRNMIVRGAPAIGATAAFATAQAALEFKGKDLKKFFAYMRDAARFLKTARPTAIDLAHAVDRVLKIIKKAHSVREAKTTAVFQANLISREYIKVCERIGKNGEKLIHSGAKILTHCNAGALATVDIGTALAPIRFAHNNGKRIFVFVDETRPRLQGSKLTAWELAQEKIPHAVIADNAAGLFMQRGDVDICIVGADRIAANGDTANKIGTYEKAVLARENGIPFYIAAPLTTFDFKTKSGEKIPIEFRADEEVLYATDGKTKVPISNLSSKVKNPGFDVTPARYINGYITEFGVFTAKNLKKLRKF</sequence>
<dbReference type="HAMAP" id="MF_01678">
    <property type="entry name" value="Salvage_MtnA"/>
    <property type="match status" value="1"/>
</dbReference>
<feature type="binding site" evidence="2">
    <location>
        <position position="203"/>
    </location>
    <ligand>
        <name>substrate</name>
    </ligand>
</feature>
<feature type="site" description="Transition state stabilizer" evidence="2">
    <location>
        <position position="164"/>
    </location>
</feature>
<comment type="similarity">
    <text evidence="2">Belongs to the EIF-2B alpha/beta/delta subunits family. MtnA subfamily.</text>
</comment>
<accession>A0A832UZF2</accession>
<dbReference type="GO" id="GO:0046523">
    <property type="term" value="F:S-methyl-5-thioribose-1-phosphate isomerase activity"/>
    <property type="evidence" value="ECO:0007669"/>
    <property type="project" value="UniProtKB-UniRule"/>
</dbReference>
<dbReference type="NCBIfam" id="NF004326">
    <property type="entry name" value="PRK05720.1"/>
    <property type="match status" value="1"/>
</dbReference>
<dbReference type="InterPro" id="IPR037171">
    <property type="entry name" value="NagB/RpiA_transferase-like"/>
</dbReference>
<gene>
    <name evidence="3" type="primary">mtnA</name>
    <name evidence="3" type="ORF">H1016_01120</name>
</gene>
<dbReference type="InterPro" id="IPR042529">
    <property type="entry name" value="IF_2B-like_C"/>
</dbReference>
<dbReference type="InterPro" id="IPR027363">
    <property type="entry name" value="M1Pi_N"/>
</dbReference>
<keyword evidence="4" id="KW-1185">Reference proteome</keyword>
<name>A0A832UZF2_9ARCH</name>
<dbReference type="EMBL" id="DVAB01000010">
    <property type="protein sequence ID" value="HIK00124.1"/>
    <property type="molecule type" value="Genomic_DNA"/>
</dbReference>
<keyword evidence="1 2" id="KW-0413">Isomerase</keyword>
<dbReference type="SUPFAM" id="SSF100950">
    <property type="entry name" value="NagB/RpiA/CoA transferase-like"/>
    <property type="match status" value="1"/>
</dbReference>
<dbReference type="Gene3D" id="1.20.120.420">
    <property type="entry name" value="translation initiation factor eif-2b, domain 1"/>
    <property type="match status" value="1"/>
</dbReference>
<dbReference type="InterPro" id="IPR005251">
    <property type="entry name" value="IF-M1Pi"/>
</dbReference>
<dbReference type="InterPro" id="IPR000649">
    <property type="entry name" value="IF-2B-related"/>
</dbReference>
<evidence type="ECO:0000313" key="4">
    <source>
        <dbReference type="Proteomes" id="UP000646946"/>
    </source>
</evidence>
<feature type="active site" description="Proton donor" evidence="2">
    <location>
        <position position="244"/>
    </location>
</feature>
<dbReference type="Pfam" id="PF01008">
    <property type="entry name" value="IF-2B"/>
    <property type="match status" value="1"/>
</dbReference>
<dbReference type="FunFam" id="1.20.120.420:FF:000003">
    <property type="entry name" value="Methylthioribose-1-phosphate isomerase"/>
    <property type="match status" value="1"/>
</dbReference>
<protein>
    <recommendedName>
        <fullName evidence="2">Putative methylthioribose-1-phosphate isomerase</fullName>
        <shortName evidence="2">M1Pi</shortName>
        <shortName evidence="2">MTR-1-P isomerase</shortName>
        <ecNumber evidence="2">5.3.1.23</ecNumber>
    </recommendedName>
    <alternativeName>
        <fullName evidence="2">MTNA-like protein</fullName>
        <shortName evidence="2">aMTNA</shortName>
    </alternativeName>
    <alternativeName>
        <fullName evidence="2">S-methyl-5-thioribose-1-phosphate isomerase</fullName>
    </alternativeName>
</protein>
<organism evidence="3 4">
    <name type="scientific">Candidatus Naiadarchaeum limnaeum</name>
    <dbReference type="NCBI Taxonomy" id="2756139"/>
    <lineage>
        <taxon>Archaea</taxon>
        <taxon>Candidatus Undinarchaeota</taxon>
        <taxon>Candidatus Undinarchaeia</taxon>
        <taxon>Candidatus Naiadarchaeales</taxon>
        <taxon>Candidatus Naiadarchaeaceae</taxon>
        <taxon>Candidatus Naiadarchaeum</taxon>
    </lineage>
</organism>
<dbReference type="Proteomes" id="UP000646946">
    <property type="component" value="Unassembled WGS sequence"/>
</dbReference>
<comment type="catalytic activity">
    <reaction evidence="2">
        <text>5-(methylsulfanyl)-alpha-D-ribose 1-phosphate = 5-(methylsulfanyl)-D-ribulose 1-phosphate</text>
        <dbReference type="Rhea" id="RHEA:19989"/>
        <dbReference type="ChEBI" id="CHEBI:58533"/>
        <dbReference type="ChEBI" id="CHEBI:58548"/>
        <dbReference type="EC" id="5.3.1.23"/>
    </reaction>
</comment>
<dbReference type="NCBIfam" id="TIGR00524">
    <property type="entry name" value="eIF-2B_rel"/>
    <property type="match status" value="1"/>
</dbReference>
<dbReference type="EC" id="5.3.1.23" evidence="2"/>
<comment type="function">
    <text evidence="2">Catalyzes the interconversion of methylthioribose-1-phosphate (MTR-1-P) into methylthioribulose-1-phosphate (MTRu-1-P).</text>
</comment>
<dbReference type="PANTHER" id="PTHR43475">
    <property type="entry name" value="METHYLTHIORIBOSE-1-PHOSPHATE ISOMERASE"/>
    <property type="match status" value="1"/>
</dbReference>
<feature type="binding site" evidence="2">
    <location>
        <position position="98"/>
    </location>
    <ligand>
        <name>substrate</name>
    </ligand>
</feature>
<keyword evidence="2" id="KW-0486">Methionine biosynthesis</keyword>
<dbReference type="FunFam" id="3.40.50.10470:FF:000006">
    <property type="entry name" value="Methylthioribose-1-phosphate isomerase"/>
    <property type="match status" value="1"/>
</dbReference>
<proteinExistence type="inferred from homology"/>
<evidence type="ECO:0000256" key="2">
    <source>
        <dbReference type="HAMAP-Rule" id="MF_01678"/>
    </source>
</evidence>